<protein>
    <submittedName>
        <fullName evidence="2">Alpha/beta fold hydrolase</fullName>
    </submittedName>
</protein>
<dbReference type="RefSeq" id="WP_282218525.1">
    <property type="nucleotide sequence ID" value="NZ_CP118246.1"/>
</dbReference>
<dbReference type="EMBL" id="CP118246">
    <property type="protein sequence ID" value="WDR02118.1"/>
    <property type="molecule type" value="Genomic_DNA"/>
</dbReference>
<dbReference type="InterPro" id="IPR029058">
    <property type="entry name" value="AB_hydrolase_fold"/>
</dbReference>
<dbReference type="PANTHER" id="PTHR43433:SF4">
    <property type="entry name" value="NON-HEME CHLOROPEROXIDASE-RELATED"/>
    <property type="match status" value="1"/>
</dbReference>
<dbReference type="SUPFAM" id="SSF53474">
    <property type="entry name" value="alpha/beta-Hydrolases"/>
    <property type="match status" value="1"/>
</dbReference>
<dbReference type="InterPro" id="IPR050471">
    <property type="entry name" value="AB_hydrolase"/>
</dbReference>
<keyword evidence="2" id="KW-0378">Hydrolase</keyword>
<gene>
    <name evidence="2" type="ORF">PSQ19_15840</name>
</gene>
<dbReference type="Pfam" id="PF00561">
    <property type="entry name" value="Abhydrolase_1"/>
    <property type="match status" value="1"/>
</dbReference>
<dbReference type="InterPro" id="IPR000073">
    <property type="entry name" value="AB_hydrolase_1"/>
</dbReference>
<evidence type="ECO:0000313" key="2">
    <source>
        <dbReference type="EMBL" id="WDR02118.1"/>
    </source>
</evidence>
<dbReference type="GO" id="GO:0016787">
    <property type="term" value="F:hydrolase activity"/>
    <property type="evidence" value="ECO:0007669"/>
    <property type="project" value="UniProtKB-KW"/>
</dbReference>
<proteinExistence type="predicted"/>
<evidence type="ECO:0000259" key="1">
    <source>
        <dbReference type="Pfam" id="PF00561"/>
    </source>
</evidence>
<keyword evidence="3" id="KW-1185">Reference proteome</keyword>
<dbReference type="PANTHER" id="PTHR43433">
    <property type="entry name" value="HYDROLASE, ALPHA/BETA FOLD FAMILY PROTEIN"/>
    <property type="match status" value="1"/>
</dbReference>
<name>A0ABY7YLH7_9HYPH</name>
<reference evidence="2 3" key="1">
    <citation type="submission" date="2023-02" db="EMBL/GenBank/DDBJ databases">
        <title>Devosia algicola sp. nov., isolated from the phycosphere of marine algae.</title>
        <authorList>
            <person name="Kim J.M."/>
            <person name="Lee J.K."/>
            <person name="Choi B.J."/>
            <person name="Bayburt H."/>
            <person name="Jeon C.O."/>
        </authorList>
    </citation>
    <scope>NUCLEOTIDE SEQUENCE [LARGE SCALE GENOMIC DNA]</scope>
    <source>
        <strain evidence="2 3">G20-9</strain>
    </source>
</reference>
<evidence type="ECO:0000313" key="3">
    <source>
        <dbReference type="Proteomes" id="UP001220530"/>
    </source>
</evidence>
<dbReference type="PRINTS" id="PR00111">
    <property type="entry name" value="ABHYDROLASE"/>
</dbReference>
<dbReference type="Gene3D" id="3.40.50.1820">
    <property type="entry name" value="alpha/beta hydrolase"/>
    <property type="match status" value="1"/>
</dbReference>
<organism evidence="2 3">
    <name type="scientific">Devosia algicola</name>
    <dbReference type="NCBI Taxonomy" id="3026418"/>
    <lineage>
        <taxon>Bacteria</taxon>
        <taxon>Pseudomonadati</taxon>
        <taxon>Pseudomonadota</taxon>
        <taxon>Alphaproteobacteria</taxon>
        <taxon>Hyphomicrobiales</taxon>
        <taxon>Devosiaceae</taxon>
        <taxon>Devosia</taxon>
    </lineage>
</organism>
<feature type="domain" description="AB hydrolase-1" evidence="1">
    <location>
        <begin position="57"/>
        <end position="215"/>
    </location>
</feature>
<sequence length="232" mass="24939">MTDAPILLVPGLNCTDAVFSPFLPTLWARGSVMIADHRRGATIAEIAGAILAEAPAHFALLGFSMGGYIALEILRQAPNRIGRLALLSTGAGSDTIEQRENRQRQIDLARAGKFSAIAGANFANNVHPDHVNDAELRALHLQMALDTGPQIYARQQAAIMARSEAYDLLPSISCPTSIIVGDDDQVTPPSLSARMHGLIPMSELVLIKQAGHFALREQKTAFNQALLSWLAL</sequence>
<accession>A0ABY7YLH7</accession>
<dbReference type="Proteomes" id="UP001220530">
    <property type="component" value="Chromosome"/>
</dbReference>